<proteinExistence type="predicted"/>
<dbReference type="EMBL" id="JAURVH010001526">
    <property type="protein sequence ID" value="KAK5916344.1"/>
    <property type="molecule type" value="Genomic_DNA"/>
</dbReference>
<evidence type="ECO:0000313" key="1">
    <source>
        <dbReference type="EMBL" id="KAK5916344.1"/>
    </source>
</evidence>
<comment type="caution">
    <text evidence="1">The sequence shown here is derived from an EMBL/GenBank/DDBJ whole genome shotgun (WGS) entry which is preliminary data.</text>
</comment>
<gene>
    <name evidence="1" type="ORF">CgunFtcFv8_011337</name>
</gene>
<reference evidence="1 2" key="1">
    <citation type="journal article" date="2023" name="Mol. Biol. Evol.">
        <title>Genomics of Secondarily Temperate Adaptation in the Only Non-Antarctic Icefish.</title>
        <authorList>
            <person name="Rivera-Colon A.G."/>
            <person name="Rayamajhi N."/>
            <person name="Minhas B.F."/>
            <person name="Madrigal G."/>
            <person name="Bilyk K.T."/>
            <person name="Yoon V."/>
            <person name="Hune M."/>
            <person name="Gregory S."/>
            <person name="Cheng C.H.C."/>
            <person name="Catchen J.M."/>
        </authorList>
    </citation>
    <scope>NUCLEOTIDE SEQUENCE [LARGE SCALE GENOMIC DNA]</scope>
    <source>
        <tissue evidence="1">White muscle</tissue>
    </source>
</reference>
<accession>A0AAN8HLI0</accession>
<dbReference type="AlphaFoldDB" id="A0AAN8HLI0"/>
<sequence>MLLITTTGVRYVTHIQESPGMMILVTTTSVRHVTHIQGSIVLLVTTTAAIHIQGQVISFIRPVITATVQCMPALGL</sequence>
<keyword evidence="2" id="KW-1185">Reference proteome</keyword>
<evidence type="ECO:0000313" key="2">
    <source>
        <dbReference type="Proteomes" id="UP001331515"/>
    </source>
</evidence>
<organism evidence="1 2">
    <name type="scientific">Champsocephalus gunnari</name>
    <name type="common">Mackerel icefish</name>
    <dbReference type="NCBI Taxonomy" id="52237"/>
    <lineage>
        <taxon>Eukaryota</taxon>
        <taxon>Metazoa</taxon>
        <taxon>Chordata</taxon>
        <taxon>Craniata</taxon>
        <taxon>Vertebrata</taxon>
        <taxon>Euteleostomi</taxon>
        <taxon>Actinopterygii</taxon>
        <taxon>Neopterygii</taxon>
        <taxon>Teleostei</taxon>
        <taxon>Neoteleostei</taxon>
        <taxon>Acanthomorphata</taxon>
        <taxon>Eupercaria</taxon>
        <taxon>Perciformes</taxon>
        <taxon>Notothenioidei</taxon>
        <taxon>Channichthyidae</taxon>
        <taxon>Champsocephalus</taxon>
    </lineage>
</organism>
<name>A0AAN8HLI0_CHAGU</name>
<protein>
    <submittedName>
        <fullName evidence="1">Uncharacterized protein</fullName>
    </submittedName>
</protein>
<dbReference type="Proteomes" id="UP001331515">
    <property type="component" value="Unassembled WGS sequence"/>
</dbReference>